<organism evidence="1 2">
    <name type="scientific">Xenorhabdus ishibashii</name>
    <dbReference type="NCBI Taxonomy" id="1034471"/>
    <lineage>
        <taxon>Bacteria</taxon>
        <taxon>Pseudomonadati</taxon>
        <taxon>Pseudomonadota</taxon>
        <taxon>Gammaproteobacteria</taxon>
        <taxon>Enterobacterales</taxon>
        <taxon>Morganellaceae</taxon>
        <taxon>Xenorhabdus</taxon>
    </lineage>
</organism>
<dbReference type="EMBL" id="NJAK01000002">
    <property type="protein sequence ID" value="PHM60234.1"/>
    <property type="molecule type" value="Genomic_DNA"/>
</dbReference>
<comment type="caution">
    <text evidence="1">The sequence shown here is derived from an EMBL/GenBank/DDBJ whole genome shotgun (WGS) entry which is preliminary data.</text>
</comment>
<gene>
    <name evidence="1" type="ORF">Xish_03379</name>
</gene>
<protein>
    <submittedName>
        <fullName evidence="1">Uncharacterized protein</fullName>
    </submittedName>
</protein>
<dbReference type="Proteomes" id="UP000222168">
    <property type="component" value="Unassembled WGS sequence"/>
</dbReference>
<evidence type="ECO:0000313" key="2">
    <source>
        <dbReference type="Proteomes" id="UP000222168"/>
    </source>
</evidence>
<accession>A0A2D0K9U9</accession>
<reference evidence="1 2" key="1">
    <citation type="journal article" date="2017" name="Nat. Microbiol.">
        <title>Natural product diversity associated with the nematode symbionts Photorhabdus and Xenorhabdus.</title>
        <authorList>
            <person name="Tobias N.J."/>
            <person name="Wolff H."/>
            <person name="Djahanschiri B."/>
            <person name="Grundmann F."/>
            <person name="Kronenwerth M."/>
            <person name="Shi Y.M."/>
            <person name="Simonyi S."/>
            <person name="Grun P."/>
            <person name="Shapiro-Ilan D."/>
            <person name="Pidot S.J."/>
            <person name="Stinear T.P."/>
            <person name="Ebersberger I."/>
            <person name="Bode H.B."/>
        </authorList>
    </citation>
    <scope>NUCLEOTIDE SEQUENCE [LARGE SCALE GENOMIC DNA]</scope>
    <source>
        <strain evidence="1 2">DSM 22670</strain>
    </source>
</reference>
<evidence type="ECO:0000313" key="1">
    <source>
        <dbReference type="EMBL" id="PHM60234.1"/>
    </source>
</evidence>
<name>A0A2D0K9U9_9GAMM</name>
<sequence length="32" mass="3798">MAIDLLYQDQDSNLAKFYDQSEEMIFIVSKNQ</sequence>
<proteinExistence type="predicted"/>
<keyword evidence="2" id="KW-1185">Reference proteome</keyword>
<dbReference type="AlphaFoldDB" id="A0A2D0K9U9"/>